<feature type="domain" description="PAS" evidence="2">
    <location>
        <begin position="397"/>
        <end position="467"/>
    </location>
</feature>
<dbReference type="InterPro" id="IPR001610">
    <property type="entry name" value="PAC"/>
</dbReference>
<dbReference type="CDD" id="cd00130">
    <property type="entry name" value="PAS"/>
    <property type="match status" value="2"/>
</dbReference>
<dbReference type="InterPro" id="IPR001633">
    <property type="entry name" value="EAL_dom"/>
</dbReference>
<keyword evidence="1" id="KW-0812">Transmembrane</keyword>
<evidence type="ECO:0000313" key="6">
    <source>
        <dbReference type="EMBL" id="VAW75399.1"/>
    </source>
</evidence>
<feature type="transmembrane region" description="Helical" evidence="1">
    <location>
        <begin position="101"/>
        <end position="120"/>
    </location>
</feature>
<evidence type="ECO:0000259" key="3">
    <source>
        <dbReference type="PROSITE" id="PS50113"/>
    </source>
</evidence>
<dbReference type="InterPro" id="IPR035965">
    <property type="entry name" value="PAS-like_dom_sf"/>
</dbReference>
<evidence type="ECO:0000259" key="2">
    <source>
        <dbReference type="PROSITE" id="PS50112"/>
    </source>
</evidence>
<feature type="transmembrane region" description="Helical" evidence="1">
    <location>
        <begin position="174"/>
        <end position="194"/>
    </location>
</feature>
<organism evidence="6">
    <name type="scientific">hydrothermal vent metagenome</name>
    <dbReference type="NCBI Taxonomy" id="652676"/>
    <lineage>
        <taxon>unclassified sequences</taxon>
        <taxon>metagenomes</taxon>
        <taxon>ecological metagenomes</taxon>
    </lineage>
</organism>
<dbReference type="CDD" id="cd01948">
    <property type="entry name" value="EAL"/>
    <property type="match status" value="1"/>
</dbReference>
<dbReference type="NCBIfam" id="TIGR00229">
    <property type="entry name" value="sensory_box"/>
    <property type="match status" value="2"/>
</dbReference>
<dbReference type="CDD" id="cd01949">
    <property type="entry name" value="GGDEF"/>
    <property type="match status" value="1"/>
</dbReference>
<dbReference type="PANTHER" id="PTHR44757:SF4">
    <property type="entry name" value="DIGUANYLATE CYCLASE DGCE-RELATED"/>
    <property type="match status" value="1"/>
</dbReference>
<reference evidence="6" key="1">
    <citation type="submission" date="2018-06" db="EMBL/GenBank/DDBJ databases">
        <authorList>
            <person name="Zhirakovskaya E."/>
        </authorList>
    </citation>
    <scope>NUCLEOTIDE SEQUENCE</scope>
</reference>
<dbReference type="NCBIfam" id="TIGR00254">
    <property type="entry name" value="GGDEF"/>
    <property type="match status" value="1"/>
</dbReference>
<dbReference type="Pfam" id="PF00990">
    <property type="entry name" value="GGDEF"/>
    <property type="match status" value="1"/>
</dbReference>
<proteinExistence type="predicted"/>
<dbReference type="Pfam" id="PF00563">
    <property type="entry name" value="EAL"/>
    <property type="match status" value="1"/>
</dbReference>
<dbReference type="Gene3D" id="3.30.450.20">
    <property type="entry name" value="PAS domain"/>
    <property type="match status" value="2"/>
</dbReference>
<dbReference type="Pfam" id="PF00989">
    <property type="entry name" value="PAS"/>
    <property type="match status" value="2"/>
</dbReference>
<evidence type="ECO:0000259" key="4">
    <source>
        <dbReference type="PROSITE" id="PS50883"/>
    </source>
</evidence>
<protein>
    <submittedName>
        <fullName evidence="6">Diguanylate cyclase/phosphodiesterase (GGDEF &amp; EAL domains) with PAS/PAC sensor(S)</fullName>
    </submittedName>
</protein>
<dbReference type="Gene3D" id="3.20.20.450">
    <property type="entry name" value="EAL domain"/>
    <property type="match status" value="1"/>
</dbReference>
<dbReference type="SMART" id="SM00052">
    <property type="entry name" value="EAL"/>
    <property type="match status" value="1"/>
</dbReference>
<accession>A0A3B0YMA4</accession>
<dbReference type="EMBL" id="UOFN01000047">
    <property type="protein sequence ID" value="VAW75399.1"/>
    <property type="molecule type" value="Genomic_DNA"/>
</dbReference>
<dbReference type="SMART" id="SM00086">
    <property type="entry name" value="PAC"/>
    <property type="match status" value="2"/>
</dbReference>
<feature type="transmembrane region" description="Helical" evidence="1">
    <location>
        <begin position="12"/>
        <end position="37"/>
    </location>
</feature>
<dbReference type="SMART" id="SM00091">
    <property type="entry name" value="PAS"/>
    <property type="match status" value="2"/>
</dbReference>
<dbReference type="InterPro" id="IPR052155">
    <property type="entry name" value="Biofilm_reg_signaling"/>
</dbReference>
<gene>
    <name evidence="6" type="ORF">MNBD_GAMMA15-514</name>
</gene>
<dbReference type="SMART" id="SM00267">
    <property type="entry name" value="GGDEF"/>
    <property type="match status" value="1"/>
</dbReference>
<dbReference type="PANTHER" id="PTHR44757">
    <property type="entry name" value="DIGUANYLATE CYCLASE DGCP"/>
    <property type="match status" value="1"/>
</dbReference>
<feature type="transmembrane region" description="Helical" evidence="1">
    <location>
        <begin position="49"/>
        <end position="66"/>
    </location>
</feature>
<dbReference type="PROSITE" id="PS50112">
    <property type="entry name" value="PAS"/>
    <property type="match status" value="2"/>
</dbReference>
<keyword evidence="1" id="KW-0472">Membrane</keyword>
<dbReference type="InterPro" id="IPR000700">
    <property type="entry name" value="PAS-assoc_C"/>
</dbReference>
<sequence length="960" mass="107605">MLDAPERIGARFSILLFLGFMLVPVAGFGSAVLYGVLQPWQLQQILADGVVPVFSLLLVFASLFQLQRLITPLTNWALQHPQGGNAPSHLHRQLQRFSRDFWSLIACYVVVTPLLVFWRLDGSIGADNLFAFSHFTLLQATTAILTGVPAYLFGLHQLGKLVSQLSLDRIHVSLKSRTLLLAGLVPLLSYALLVEYHWLTTGRLDAGYLATLALLALTTLTISLLSIRSMQQALRPFHELFSRSGASTHEALAQLRPASTDEIGHLTQTLGRVFQRLGDQETHMRAIVDTAAEGVIVVDERGQIDTFNPAAERLFGYLAQEIRGRHLATLLPDVFQVRQSIDPHSEERDVQGSHRNGSKIPVSLRISEMEISNRRMYTCLVADISQRKSDEVELLAAEARYRALVETAHDLVWSVDTEGRWSYLNSSCRVIYGLEPEHMVGRNISEFCAPDNDEADQKAFSSLLSGEDLYQYETVHLDKEGNRRHLSFNAKAHRDDEGNILQISGTARDITDQKAFHEQLTYQAEHDSLTRLFNRHYFQQELERTVARVSRSPDASCALFYIDLDQFKYINDTLGHAAGDRLLVEITRMLLKHVREGDLLARFGGDEFTLLLYDIRPGDVISAAEHFRQLFESFHFLEDSKSFNISCSIGASLLDSHVESAEEALSHADIACNMAKAQGRNRVKLYDPSDSNKDGMAEDMGWASRVREMLEKDKFQLVYQPIMALNDDQVQDYEVLVRMVCDDGEIILPGGFMPAAERFGLIHSVDRWIVKRALTQLTRLHQQGEAVRFSINLSGKAFEDATLLPMIKELLDNPGLDPSRVCFEITETAAIAKLSEAEKFIVALKEMGCQFALDDFGAGFSSFAYLKSLPVDKLKIDGAFVQGMADSHIDQAMVQSMNQVAHALGKQTIAEYVEDSTTLELLRNYGVDYAQGNYIGKPREALMNVARLPYTRIQTASRAD</sequence>
<dbReference type="SUPFAM" id="SSF55073">
    <property type="entry name" value="Nucleotide cyclase"/>
    <property type="match status" value="1"/>
</dbReference>
<evidence type="ECO:0000256" key="1">
    <source>
        <dbReference type="SAM" id="Phobius"/>
    </source>
</evidence>
<dbReference type="AlphaFoldDB" id="A0A3B0YMA4"/>
<dbReference type="PROSITE" id="PS50887">
    <property type="entry name" value="GGDEF"/>
    <property type="match status" value="1"/>
</dbReference>
<dbReference type="SUPFAM" id="SSF55785">
    <property type="entry name" value="PYP-like sensor domain (PAS domain)"/>
    <property type="match status" value="2"/>
</dbReference>
<dbReference type="FunFam" id="3.30.70.270:FF:000001">
    <property type="entry name" value="Diguanylate cyclase domain protein"/>
    <property type="match status" value="1"/>
</dbReference>
<dbReference type="InterPro" id="IPR029787">
    <property type="entry name" value="Nucleotide_cyclase"/>
</dbReference>
<dbReference type="PROSITE" id="PS50113">
    <property type="entry name" value="PAC"/>
    <property type="match status" value="1"/>
</dbReference>
<dbReference type="InterPro" id="IPR035919">
    <property type="entry name" value="EAL_sf"/>
</dbReference>
<dbReference type="InterPro" id="IPR000014">
    <property type="entry name" value="PAS"/>
</dbReference>
<feature type="domain" description="PAC" evidence="3">
    <location>
        <begin position="470"/>
        <end position="522"/>
    </location>
</feature>
<feature type="domain" description="PAS" evidence="2">
    <location>
        <begin position="280"/>
        <end position="347"/>
    </location>
</feature>
<dbReference type="InterPro" id="IPR043128">
    <property type="entry name" value="Rev_trsase/Diguanyl_cyclase"/>
</dbReference>
<keyword evidence="1" id="KW-1133">Transmembrane helix</keyword>
<feature type="domain" description="GGDEF" evidence="5">
    <location>
        <begin position="555"/>
        <end position="688"/>
    </location>
</feature>
<dbReference type="InterPro" id="IPR000160">
    <property type="entry name" value="GGDEF_dom"/>
</dbReference>
<name>A0A3B0YMA4_9ZZZZ</name>
<evidence type="ECO:0000259" key="5">
    <source>
        <dbReference type="PROSITE" id="PS50887"/>
    </source>
</evidence>
<dbReference type="InterPro" id="IPR013767">
    <property type="entry name" value="PAS_fold"/>
</dbReference>
<dbReference type="PROSITE" id="PS50883">
    <property type="entry name" value="EAL"/>
    <property type="match status" value="1"/>
</dbReference>
<dbReference type="Gene3D" id="3.30.70.270">
    <property type="match status" value="1"/>
</dbReference>
<dbReference type="SUPFAM" id="SSF141868">
    <property type="entry name" value="EAL domain-like"/>
    <property type="match status" value="1"/>
</dbReference>
<dbReference type="GO" id="GO:0006355">
    <property type="term" value="P:regulation of DNA-templated transcription"/>
    <property type="evidence" value="ECO:0007669"/>
    <property type="project" value="InterPro"/>
</dbReference>
<feature type="transmembrane region" description="Helical" evidence="1">
    <location>
        <begin position="132"/>
        <end position="153"/>
    </location>
</feature>
<feature type="domain" description="EAL" evidence="4">
    <location>
        <begin position="699"/>
        <end position="952"/>
    </location>
</feature>